<feature type="region of interest" description="Disordered" evidence="2">
    <location>
        <begin position="1"/>
        <end position="43"/>
    </location>
</feature>
<comment type="caution">
    <text evidence="4">The sequence shown here is derived from an EMBL/GenBank/DDBJ whole genome shotgun (WGS) entry which is preliminary data.</text>
</comment>
<gene>
    <name evidence="4" type="ORF">HNQ66_003445</name>
</gene>
<dbReference type="AlphaFoldDB" id="A0A7W7YXF3"/>
<keyword evidence="3" id="KW-0812">Transmembrane</keyword>
<feature type="compositionally biased region" description="Acidic residues" evidence="2">
    <location>
        <begin position="1"/>
        <end position="16"/>
    </location>
</feature>
<dbReference type="RefSeq" id="WP_184145391.1">
    <property type="nucleotide sequence ID" value="NZ_JACHIK010000013.1"/>
</dbReference>
<evidence type="ECO:0000256" key="2">
    <source>
        <dbReference type="SAM" id="MobiDB-lite"/>
    </source>
</evidence>
<sequence>MAENDVEVEEITDVVSEDTNSAPQTKGRRSFRNVRRELSEKELSSPGAQKLLLDDLERLEGELEEAKRFRERFHAADKNIATLEGQLVTKNRNELLYNGSVIGGSVLFGFAPNVWDQGLTGIYVLLAGAVITGTALYTHWVKK</sequence>
<keyword evidence="3" id="KW-0472">Membrane</keyword>
<evidence type="ECO:0000313" key="4">
    <source>
        <dbReference type="EMBL" id="MBB5044032.1"/>
    </source>
</evidence>
<feature type="coiled-coil region" evidence="1">
    <location>
        <begin position="49"/>
        <end position="76"/>
    </location>
</feature>
<feature type="transmembrane region" description="Helical" evidence="3">
    <location>
        <begin position="121"/>
        <end position="140"/>
    </location>
</feature>
<name>A0A7W7YXF3_9HYPH</name>
<keyword evidence="3" id="KW-1133">Transmembrane helix</keyword>
<organism evidence="4 5">
    <name type="scientific">Shinella fusca</name>
    <dbReference type="NCBI Taxonomy" id="544480"/>
    <lineage>
        <taxon>Bacteria</taxon>
        <taxon>Pseudomonadati</taxon>
        <taxon>Pseudomonadota</taxon>
        <taxon>Alphaproteobacteria</taxon>
        <taxon>Hyphomicrobiales</taxon>
        <taxon>Rhizobiaceae</taxon>
        <taxon>Shinella</taxon>
    </lineage>
</organism>
<dbReference type="Proteomes" id="UP000535406">
    <property type="component" value="Unassembled WGS sequence"/>
</dbReference>
<evidence type="ECO:0000256" key="1">
    <source>
        <dbReference type="SAM" id="Coils"/>
    </source>
</evidence>
<keyword evidence="1" id="KW-0175">Coiled coil</keyword>
<accession>A0A7W7YXF3</accession>
<protein>
    <submittedName>
        <fullName evidence="4">Uncharacterized protein</fullName>
    </submittedName>
</protein>
<evidence type="ECO:0000313" key="5">
    <source>
        <dbReference type="Proteomes" id="UP000535406"/>
    </source>
</evidence>
<reference evidence="4 5" key="1">
    <citation type="submission" date="2020-08" db="EMBL/GenBank/DDBJ databases">
        <title>Genomic Encyclopedia of Type Strains, Phase IV (KMG-IV): sequencing the most valuable type-strain genomes for metagenomic binning, comparative biology and taxonomic classification.</title>
        <authorList>
            <person name="Goeker M."/>
        </authorList>
    </citation>
    <scope>NUCLEOTIDE SEQUENCE [LARGE SCALE GENOMIC DNA]</scope>
    <source>
        <strain evidence="4 5">DSM 21319</strain>
    </source>
</reference>
<feature type="transmembrane region" description="Helical" evidence="3">
    <location>
        <begin position="95"/>
        <end position="115"/>
    </location>
</feature>
<proteinExistence type="predicted"/>
<keyword evidence="5" id="KW-1185">Reference proteome</keyword>
<dbReference type="EMBL" id="JACHIK010000013">
    <property type="protein sequence ID" value="MBB5044032.1"/>
    <property type="molecule type" value="Genomic_DNA"/>
</dbReference>
<feature type="compositionally biased region" description="Basic and acidic residues" evidence="2">
    <location>
        <begin position="34"/>
        <end position="43"/>
    </location>
</feature>
<evidence type="ECO:0000256" key="3">
    <source>
        <dbReference type="SAM" id="Phobius"/>
    </source>
</evidence>